<proteinExistence type="predicted"/>
<sequence>MHYYLTTSEINSLKRQGIFMTMKIKHGFIYATVAAFWGANASAFDDGSVSLAPTPTPTSTGGSVGGVAGSAAFHLSGTGPGIAVSAAQANTITCGSSRGL</sequence>
<evidence type="ECO:0000313" key="1">
    <source>
        <dbReference type="EMBL" id="KHD11709.1"/>
    </source>
</evidence>
<organism evidence="1 2">
    <name type="scientific">Candidatus Thiomargarita nelsonii</name>
    <dbReference type="NCBI Taxonomy" id="1003181"/>
    <lineage>
        <taxon>Bacteria</taxon>
        <taxon>Pseudomonadati</taxon>
        <taxon>Pseudomonadota</taxon>
        <taxon>Gammaproteobacteria</taxon>
        <taxon>Thiotrichales</taxon>
        <taxon>Thiotrichaceae</taxon>
        <taxon>Thiomargarita</taxon>
    </lineage>
</organism>
<name>A0A0A6RRZ6_9GAMM</name>
<dbReference type="Proteomes" id="UP000030428">
    <property type="component" value="Unassembled WGS sequence"/>
</dbReference>
<comment type="caution">
    <text evidence="1">The sequence shown here is derived from an EMBL/GenBank/DDBJ whole genome shotgun (WGS) entry which is preliminary data.</text>
</comment>
<dbReference type="AlphaFoldDB" id="A0A0A6RRZ6"/>
<accession>A0A0A6RRZ6</accession>
<protein>
    <submittedName>
        <fullName evidence="1">Uncharacterized protein</fullName>
    </submittedName>
</protein>
<gene>
    <name evidence="1" type="ORF">PN36_21480</name>
</gene>
<keyword evidence="2" id="KW-1185">Reference proteome</keyword>
<evidence type="ECO:0000313" key="2">
    <source>
        <dbReference type="Proteomes" id="UP000030428"/>
    </source>
</evidence>
<reference evidence="1 2" key="1">
    <citation type="journal article" date="2016" name="Front. Microbiol.">
        <title>Single-Cell (Meta-)Genomics of a Dimorphic Candidatus Thiomargarita nelsonii Reveals Genomic Plasticity.</title>
        <authorList>
            <person name="Flood B.E."/>
            <person name="Fliss P."/>
            <person name="Jones D.S."/>
            <person name="Dick G.J."/>
            <person name="Jain S."/>
            <person name="Kaster A.K."/>
            <person name="Winkel M."/>
            <person name="Mussmann M."/>
            <person name="Bailey J."/>
        </authorList>
    </citation>
    <scope>NUCLEOTIDE SEQUENCE [LARGE SCALE GENOMIC DNA]</scope>
    <source>
        <strain evidence="1">Hydrate Ridge</strain>
    </source>
</reference>
<dbReference type="EMBL" id="JSZA02000097">
    <property type="protein sequence ID" value="KHD11709.1"/>
    <property type="molecule type" value="Genomic_DNA"/>
</dbReference>